<gene>
    <name evidence="2" type="ORF">Scep_002556</name>
</gene>
<dbReference type="EMBL" id="JBBNAG010000001">
    <property type="protein sequence ID" value="KAK9167365.1"/>
    <property type="molecule type" value="Genomic_DNA"/>
</dbReference>
<accession>A0AAP0Q4R1</accession>
<reference evidence="2 3" key="1">
    <citation type="submission" date="2024-01" db="EMBL/GenBank/DDBJ databases">
        <title>Genome assemblies of Stephania.</title>
        <authorList>
            <person name="Yang L."/>
        </authorList>
    </citation>
    <scope>NUCLEOTIDE SEQUENCE [LARGE SCALE GENOMIC DNA]</scope>
    <source>
        <strain evidence="2">JXDWG</strain>
        <tissue evidence="2">Leaf</tissue>
    </source>
</reference>
<proteinExistence type="predicted"/>
<keyword evidence="3" id="KW-1185">Reference proteome</keyword>
<comment type="caution">
    <text evidence="2">The sequence shown here is derived from an EMBL/GenBank/DDBJ whole genome shotgun (WGS) entry which is preliminary data.</text>
</comment>
<evidence type="ECO:0000313" key="2">
    <source>
        <dbReference type="EMBL" id="KAK9167365.1"/>
    </source>
</evidence>
<name>A0AAP0Q4R1_9MAGN</name>
<feature type="region of interest" description="Disordered" evidence="1">
    <location>
        <begin position="1"/>
        <end position="51"/>
    </location>
</feature>
<feature type="region of interest" description="Disordered" evidence="1">
    <location>
        <begin position="101"/>
        <end position="120"/>
    </location>
</feature>
<evidence type="ECO:0000313" key="3">
    <source>
        <dbReference type="Proteomes" id="UP001419268"/>
    </source>
</evidence>
<feature type="compositionally biased region" description="Basic residues" evidence="1">
    <location>
        <begin position="1"/>
        <end position="10"/>
    </location>
</feature>
<dbReference type="AlphaFoldDB" id="A0AAP0Q4R1"/>
<protein>
    <submittedName>
        <fullName evidence="2">Uncharacterized protein</fullName>
    </submittedName>
</protein>
<organism evidence="2 3">
    <name type="scientific">Stephania cephalantha</name>
    <dbReference type="NCBI Taxonomy" id="152367"/>
    <lineage>
        <taxon>Eukaryota</taxon>
        <taxon>Viridiplantae</taxon>
        <taxon>Streptophyta</taxon>
        <taxon>Embryophyta</taxon>
        <taxon>Tracheophyta</taxon>
        <taxon>Spermatophyta</taxon>
        <taxon>Magnoliopsida</taxon>
        <taxon>Ranunculales</taxon>
        <taxon>Menispermaceae</taxon>
        <taxon>Menispermoideae</taxon>
        <taxon>Cissampelideae</taxon>
        <taxon>Stephania</taxon>
    </lineage>
</organism>
<evidence type="ECO:0000256" key="1">
    <source>
        <dbReference type="SAM" id="MobiDB-lite"/>
    </source>
</evidence>
<dbReference type="Proteomes" id="UP001419268">
    <property type="component" value="Unassembled WGS sequence"/>
</dbReference>
<sequence>MATGQRRKSERIRAAARAARENEGNDARTPASQRNSWRARSWQRQLQPKWQRRRRQHLRHAMATAAIYGGIAIDAGSAAATAREHTRWRCRTDRMCESTNVDDAMEVESMARETPLPSPP</sequence>
<feature type="compositionally biased region" description="Polar residues" evidence="1">
    <location>
        <begin position="30"/>
        <end position="48"/>
    </location>
</feature>